<name>A0A923MJU5_9FIRM</name>
<evidence type="ECO:0000313" key="5">
    <source>
        <dbReference type="Proteomes" id="UP000620327"/>
    </source>
</evidence>
<evidence type="ECO:0000256" key="1">
    <source>
        <dbReference type="ARBA" id="ARBA00008814"/>
    </source>
</evidence>
<evidence type="ECO:0008006" key="6">
    <source>
        <dbReference type="Google" id="ProtNLM"/>
    </source>
</evidence>
<organism evidence="4 5">
    <name type="scientific">Dysosmobacter segnis</name>
    <dbReference type="NCBI Taxonomy" id="2763042"/>
    <lineage>
        <taxon>Bacteria</taxon>
        <taxon>Bacillati</taxon>
        <taxon>Bacillota</taxon>
        <taxon>Clostridia</taxon>
        <taxon>Eubacteriales</taxon>
        <taxon>Oscillospiraceae</taxon>
        <taxon>Dysosmobacter</taxon>
    </lineage>
</organism>
<dbReference type="Gene3D" id="3.40.50.1980">
    <property type="entry name" value="Nitrogenase molybdenum iron protein domain"/>
    <property type="match status" value="1"/>
</dbReference>
<evidence type="ECO:0000256" key="3">
    <source>
        <dbReference type="SAM" id="SignalP"/>
    </source>
</evidence>
<evidence type="ECO:0000256" key="2">
    <source>
        <dbReference type="SAM" id="MobiDB-lite"/>
    </source>
</evidence>
<feature type="compositionally biased region" description="Acidic residues" evidence="2">
    <location>
        <begin position="31"/>
        <end position="40"/>
    </location>
</feature>
<feature type="chain" id="PRO_5039500189" description="Fe/B12 periplasmic-binding domain-containing protein" evidence="3">
    <location>
        <begin position="22"/>
        <end position="330"/>
    </location>
</feature>
<dbReference type="PANTHER" id="PTHR30535:SF34">
    <property type="entry name" value="MOLYBDATE-BINDING PROTEIN MOLA"/>
    <property type="match status" value="1"/>
</dbReference>
<feature type="region of interest" description="Disordered" evidence="2">
    <location>
        <begin position="24"/>
        <end position="125"/>
    </location>
</feature>
<dbReference type="PANTHER" id="PTHR30535">
    <property type="entry name" value="VITAMIN B12-BINDING PROTEIN"/>
    <property type="match status" value="1"/>
</dbReference>
<accession>A0A923MJU5</accession>
<dbReference type="RefSeq" id="WP_187015809.1">
    <property type="nucleotide sequence ID" value="NZ_JACOQI010000019.1"/>
</dbReference>
<comment type="caution">
    <text evidence="4">The sequence shown here is derived from an EMBL/GenBank/DDBJ whole genome shotgun (WGS) entry which is preliminary data.</text>
</comment>
<gene>
    <name evidence="4" type="ORF">H8Z83_15055</name>
</gene>
<proteinExistence type="inferred from homology"/>
<dbReference type="EMBL" id="JACOQI010000019">
    <property type="protein sequence ID" value="MBC5771618.1"/>
    <property type="molecule type" value="Genomic_DNA"/>
</dbReference>
<keyword evidence="5" id="KW-1185">Reference proteome</keyword>
<reference evidence="4" key="1">
    <citation type="submission" date="2020-08" db="EMBL/GenBank/DDBJ databases">
        <title>Genome public.</title>
        <authorList>
            <person name="Liu C."/>
            <person name="Sun Q."/>
        </authorList>
    </citation>
    <scope>NUCLEOTIDE SEQUENCE</scope>
    <source>
        <strain evidence="4">BX15</strain>
    </source>
</reference>
<sequence length="330" mass="35193">MKNAKLLLLTVVLLLTLTGCRTRTTVPVDPIPDENGEAAEDQLGQAEQIEDAEDDPAAEEDVRPDADAPTATDPDSDRKTYAEDADAEIVPGADKTLTQQGDGGKTPEHDANGGATGAKDATTGELTATETVPADQAENTGADESGQTAETALLYYQTLLEDRLSGLFECQRFYIYWETAEDYHTVHKSSDEHQIILNAGAYDVSAKLQNDALIVDDGWIQRKDPGVIVKVVERSVLGSGVSSTRQAETVCGALKAREGWSGLDAVRNGRVILLSEELLSGQARRTGAAVLLAKAMYPSLFSDTDAEEALRALTQEAYGAPASGTFIYVG</sequence>
<dbReference type="AlphaFoldDB" id="A0A923MJU5"/>
<keyword evidence="3" id="KW-0732">Signal</keyword>
<comment type="similarity">
    <text evidence="1">Belongs to the bacterial solute-binding protein 8 family.</text>
</comment>
<dbReference type="Proteomes" id="UP000620327">
    <property type="component" value="Unassembled WGS sequence"/>
</dbReference>
<evidence type="ECO:0000313" key="4">
    <source>
        <dbReference type="EMBL" id="MBC5771618.1"/>
    </source>
</evidence>
<dbReference type="SUPFAM" id="SSF53807">
    <property type="entry name" value="Helical backbone' metal receptor"/>
    <property type="match status" value="1"/>
</dbReference>
<protein>
    <recommendedName>
        <fullName evidence="6">Fe/B12 periplasmic-binding domain-containing protein</fullName>
    </recommendedName>
</protein>
<dbReference type="InterPro" id="IPR050902">
    <property type="entry name" value="ABC_Transporter_SBP"/>
</dbReference>
<feature type="signal peptide" evidence="3">
    <location>
        <begin position="1"/>
        <end position="21"/>
    </location>
</feature>
<feature type="compositionally biased region" description="Acidic residues" evidence="2">
    <location>
        <begin position="48"/>
        <end position="59"/>
    </location>
</feature>
<dbReference type="PROSITE" id="PS51257">
    <property type="entry name" value="PROKAR_LIPOPROTEIN"/>
    <property type="match status" value="1"/>
</dbReference>